<dbReference type="EMBL" id="DS022246">
    <property type="protein sequence ID" value="EWG43297.1"/>
    <property type="molecule type" value="Genomic_DNA"/>
</dbReference>
<protein>
    <submittedName>
        <fullName evidence="1">Uncharacterized protein</fullName>
    </submittedName>
</protein>
<dbReference type="GeneID" id="30072428"/>
<organism evidence="1 2">
    <name type="scientific">Gibberella moniliformis (strain M3125 / FGSC 7600)</name>
    <name type="common">Maize ear and stalk rot fungus</name>
    <name type="synonym">Fusarium verticillioides</name>
    <dbReference type="NCBI Taxonomy" id="334819"/>
    <lineage>
        <taxon>Eukaryota</taxon>
        <taxon>Fungi</taxon>
        <taxon>Dikarya</taxon>
        <taxon>Ascomycota</taxon>
        <taxon>Pezizomycotina</taxon>
        <taxon>Sordariomycetes</taxon>
        <taxon>Hypocreomycetidae</taxon>
        <taxon>Hypocreales</taxon>
        <taxon>Nectriaceae</taxon>
        <taxon>Fusarium</taxon>
        <taxon>Fusarium fujikuroi species complex</taxon>
    </lineage>
</organism>
<evidence type="ECO:0000313" key="1">
    <source>
        <dbReference type="EMBL" id="EWG43297.1"/>
    </source>
</evidence>
<dbReference type="Proteomes" id="UP000009096">
    <property type="component" value="Chromosome 4"/>
</dbReference>
<dbReference type="AlphaFoldDB" id="W7MEW1"/>
<sequence>MGAAELSLPSTSTEHRRFGGNAFEIPHFPLSESPGLAHHTFQNTVTTYRFSENYHSYPCQVDTSTSISAFDSRLGSEVTLWGAMRHGAVLSFHQCSFFNESSSILVLEPTFELCGSA</sequence>
<keyword evidence="2" id="KW-1185">Reference proteome</keyword>
<gene>
    <name evidence="1" type="ORF">FVEG_15552</name>
</gene>
<dbReference type="EMBL" id="CM000581">
    <property type="protein sequence ID" value="EWG43297.1"/>
    <property type="molecule type" value="Genomic_DNA"/>
</dbReference>
<dbReference type="KEGG" id="fvr:FVEG_15552"/>
<evidence type="ECO:0000313" key="2">
    <source>
        <dbReference type="Proteomes" id="UP000009096"/>
    </source>
</evidence>
<name>W7MEW1_GIBM7</name>
<dbReference type="VEuPathDB" id="FungiDB:FVEG_15552"/>
<reference evidence="1 2" key="1">
    <citation type="journal article" date="2010" name="Nature">
        <title>Comparative genomics reveals mobile pathogenicity chromosomes in Fusarium.</title>
        <authorList>
            <person name="Ma L.J."/>
            <person name="van der Does H.C."/>
            <person name="Borkovich K.A."/>
            <person name="Coleman J.J."/>
            <person name="Daboussi M.J."/>
            <person name="Di Pietro A."/>
            <person name="Dufresne M."/>
            <person name="Freitag M."/>
            <person name="Grabherr M."/>
            <person name="Henrissat B."/>
            <person name="Houterman P.M."/>
            <person name="Kang S."/>
            <person name="Shim W.B."/>
            <person name="Woloshuk C."/>
            <person name="Xie X."/>
            <person name="Xu J.R."/>
            <person name="Antoniw J."/>
            <person name="Baker S.E."/>
            <person name="Bluhm B.H."/>
            <person name="Breakspear A."/>
            <person name="Brown D.W."/>
            <person name="Butchko R.A."/>
            <person name="Chapman S."/>
            <person name="Coulson R."/>
            <person name="Coutinho P.M."/>
            <person name="Danchin E.G."/>
            <person name="Diener A."/>
            <person name="Gale L.R."/>
            <person name="Gardiner D.M."/>
            <person name="Goff S."/>
            <person name="Hammond-Kosack K.E."/>
            <person name="Hilburn K."/>
            <person name="Hua-Van A."/>
            <person name="Jonkers W."/>
            <person name="Kazan K."/>
            <person name="Kodira C.D."/>
            <person name="Koehrsen M."/>
            <person name="Kumar L."/>
            <person name="Lee Y.H."/>
            <person name="Li L."/>
            <person name="Manners J.M."/>
            <person name="Miranda-Saavedra D."/>
            <person name="Mukherjee M."/>
            <person name="Park G."/>
            <person name="Park J."/>
            <person name="Park S.Y."/>
            <person name="Proctor R.H."/>
            <person name="Regev A."/>
            <person name="Ruiz-Roldan M.C."/>
            <person name="Sain D."/>
            <person name="Sakthikumar S."/>
            <person name="Sykes S."/>
            <person name="Schwartz D.C."/>
            <person name="Turgeon B.G."/>
            <person name="Wapinski I."/>
            <person name="Yoder O."/>
            <person name="Young S."/>
            <person name="Zeng Q."/>
            <person name="Zhou S."/>
            <person name="Galagan J."/>
            <person name="Cuomo C.A."/>
            <person name="Kistler H.C."/>
            <person name="Rep M."/>
        </authorList>
    </citation>
    <scope>NUCLEOTIDE SEQUENCE [LARGE SCALE GENOMIC DNA]</scope>
    <source>
        <strain evidence="2">M3125 / FGSC 7600</strain>
    </source>
</reference>
<proteinExistence type="predicted"/>
<accession>W7MEW1</accession>
<dbReference type="RefSeq" id="XP_018749488.1">
    <property type="nucleotide sequence ID" value="XM_018904691.1"/>
</dbReference>